<organism evidence="1 2">
    <name type="scientific">Falsibacillus pallidus</name>
    <dbReference type="NCBI Taxonomy" id="493781"/>
    <lineage>
        <taxon>Bacteria</taxon>
        <taxon>Bacillati</taxon>
        <taxon>Bacillota</taxon>
        <taxon>Bacilli</taxon>
        <taxon>Bacillales</taxon>
        <taxon>Bacillaceae</taxon>
        <taxon>Falsibacillus</taxon>
    </lineage>
</organism>
<gene>
    <name evidence="1" type="ORF">DFR59_101371</name>
</gene>
<evidence type="ECO:0000313" key="2">
    <source>
        <dbReference type="Proteomes" id="UP000255326"/>
    </source>
</evidence>
<protein>
    <submittedName>
        <fullName evidence="1">Uncharacterized protein</fullName>
    </submittedName>
</protein>
<name>A0A370GW27_9BACI</name>
<proteinExistence type="predicted"/>
<reference evidence="1 2" key="1">
    <citation type="submission" date="2018-07" db="EMBL/GenBank/DDBJ databases">
        <title>Genomic Encyclopedia of Type Strains, Phase IV (KMG-IV): sequencing the most valuable type-strain genomes for metagenomic binning, comparative biology and taxonomic classification.</title>
        <authorList>
            <person name="Goeker M."/>
        </authorList>
    </citation>
    <scope>NUCLEOTIDE SEQUENCE [LARGE SCALE GENOMIC DNA]</scope>
    <source>
        <strain evidence="1 2">DSM 25281</strain>
    </source>
</reference>
<keyword evidence="2" id="KW-1185">Reference proteome</keyword>
<dbReference type="AlphaFoldDB" id="A0A370GW27"/>
<dbReference type="RefSeq" id="WP_114743916.1">
    <property type="nucleotide sequence ID" value="NZ_QQAY01000001.1"/>
</dbReference>
<sequence>MQAQPLRGAQELLCINAEKVYDWVILQSSDSTTITPGASGLTGIGLPAGFNPCASGIEDLSVACILTDASGNPVPLSSPDAVTFEEIGTRTSQQFVVDGALVTLQDVSWIKSVYVVLEFTGVSGVTPFIITSDPILFEIPESAFLCAPDGTDLLIRLTDFSCRTRVNCTGTTLTGLDIFINVCQSVQTFANVTIELEAEFCQPRDIINEQCPNPVIPPQCPVIFPANGPVMG</sequence>
<comment type="caution">
    <text evidence="1">The sequence shown here is derived from an EMBL/GenBank/DDBJ whole genome shotgun (WGS) entry which is preliminary data.</text>
</comment>
<dbReference type="OrthoDB" id="2680078at2"/>
<dbReference type="EMBL" id="QQAY01000001">
    <property type="protein sequence ID" value="RDI47709.1"/>
    <property type="molecule type" value="Genomic_DNA"/>
</dbReference>
<dbReference type="Proteomes" id="UP000255326">
    <property type="component" value="Unassembled WGS sequence"/>
</dbReference>
<evidence type="ECO:0000313" key="1">
    <source>
        <dbReference type="EMBL" id="RDI47709.1"/>
    </source>
</evidence>
<accession>A0A370GW27</accession>